<dbReference type="GO" id="GO:0046872">
    <property type="term" value="F:metal ion binding"/>
    <property type="evidence" value="ECO:0007669"/>
    <property type="project" value="UniProtKB-KW"/>
</dbReference>
<keyword evidence="7" id="KW-0482">Metalloprotease</keyword>
<dbReference type="Pfam" id="PF03411">
    <property type="entry name" value="Peptidase_M74"/>
    <property type="match status" value="1"/>
</dbReference>
<feature type="compositionally biased region" description="Acidic residues" evidence="8">
    <location>
        <begin position="1"/>
        <end position="11"/>
    </location>
</feature>
<evidence type="ECO:0000313" key="9">
    <source>
        <dbReference type="EMBL" id="TFW31541.1"/>
    </source>
</evidence>
<evidence type="ECO:0008006" key="11">
    <source>
        <dbReference type="Google" id="ProtNLM"/>
    </source>
</evidence>
<evidence type="ECO:0000256" key="5">
    <source>
        <dbReference type="ARBA" id="ARBA00022801"/>
    </source>
</evidence>
<name>A0A4Y9SY29_9BURK</name>
<dbReference type="OrthoDB" id="8756136at2"/>
<evidence type="ECO:0000256" key="6">
    <source>
        <dbReference type="ARBA" id="ARBA00022833"/>
    </source>
</evidence>
<dbReference type="GO" id="GO:0006508">
    <property type="term" value="P:proteolysis"/>
    <property type="evidence" value="ECO:0007669"/>
    <property type="project" value="UniProtKB-KW"/>
</dbReference>
<reference evidence="9 10" key="1">
    <citation type="submission" date="2019-03" db="EMBL/GenBank/DDBJ databases">
        <title>Draft genome of Massilia hortus sp. nov., a novel bacterial species of the Oxalobacteraceae family.</title>
        <authorList>
            <person name="Peta V."/>
            <person name="Raths R."/>
            <person name="Bucking H."/>
        </authorList>
    </citation>
    <scope>NUCLEOTIDE SEQUENCE [LARGE SCALE GENOMIC DNA]</scope>
    <source>
        <strain evidence="9 10">ONC3</strain>
    </source>
</reference>
<dbReference type="InterPro" id="IPR005073">
    <property type="entry name" value="Peptidase_M74"/>
</dbReference>
<feature type="compositionally biased region" description="Basic and acidic residues" evidence="8">
    <location>
        <begin position="12"/>
        <end position="22"/>
    </location>
</feature>
<keyword evidence="4" id="KW-0574">Periplasm</keyword>
<dbReference type="Gene3D" id="3.30.1380.10">
    <property type="match status" value="1"/>
</dbReference>
<keyword evidence="10" id="KW-1185">Reference proteome</keyword>
<keyword evidence="2" id="KW-0479">Metal-binding</keyword>
<proteinExistence type="predicted"/>
<evidence type="ECO:0000313" key="10">
    <source>
        <dbReference type="Proteomes" id="UP000297258"/>
    </source>
</evidence>
<accession>A0A4Y9SY29</accession>
<keyword evidence="3" id="KW-0732">Signal</keyword>
<dbReference type="AlphaFoldDB" id="A0A4Y9SY29"/>
<protein>
    <recommendedName>
        <fullName evidence="11">Penicillin-insensitive murein endopeptidase</fullName>
    </recommendedName>
</protein>
<evidence type="ECO:0000256" key="1">
    <source>
        <dbReference type="ARBA" id="ARBA00022670"/>
    </source>
</evidence>
<dbReference type="InterPro" id="IPR009045">
    <property type="entry name" value="Zn_M74/Hedgehog-like"/>
</dbReference>
<evidence type="ECO:0000256" key="7">
    <source>
        <dbReference type="ARBA" id="ARBA00023049"/>
    </source>
</evidence>
<keyword evidence="1" id="KW-0645">Protease</keyword>
<feature type="region of interest" description="Disordered" evidence="8">
    <location>
        <begin position="1"/>
        <end position="25"/>
    </location>
</feature>
<keyword evidence="6" id="KW-0862">Zinc</keyword>
<keyword evidence="5" id="KW-0378">Hydrolase</keyword>
<dbReference type="GO" id="GO:0030288">
    <property type="term" value="C:outer membrane-bounded periplasmic space"/>
    <property type="evidence" value="ECO:0007669"/>
    <property type="project" value="InterPro"/>
</dbReference>
<dbReference type="GO" id="GO:0008237">
    <property type="term" value="F:metallopeptidase activity"/>
    <property type="evidence" value="ECO:0007669"/>
    <property type="project" value="UniProtKB-KW"/>
</dbReference>
<evidence type="ECO:0000256" key="8">
    <source>
        <dbReference type="SAM" id="MobiDB-lite"/>
    </source>
</evidence>
<evidence type="ECO:0000256" key="3">
    <source>
        <dbReference type="ARBA" id="ARBA00022729"/>
    </source>
</evidence>
<organism evidence="9 10">
    <name type="scientific">Massilia horti</name>
    <dbReference type="NCBI Taxonomy" id="2562153"/>
    <lineage>
        <taxon>Bacteria</taxon>
        <taxon>Pseudomonadati</taxon>
        <taxon>Pseudomonadota</taxon>
        <taxon>Betaproteobacteria</taxon>
        <taxon>Burkholderiales</taxon>
        <taxon>Oxalobacteraceae</taxon>
        <taxon>Telluria group</taxon>
        <taxon>Massilia</taxon>
    </lineage>
</organism>
<sequence>MAEWRYEDDERCPDPLRPRPTQDTRGYFMLPQAPMDSGYYTYGMLYGKPDLGAYQYAHPIMMTAILRVGLEWQAIDRRRFGVGNISLPGGRKPDDHNSHRNGLQVDVRPLRKDGREEPVRWFEAEYDLEATKKLIELFRTFAPVTKVFFNDARVPFVRPYHDHDHHMHIELRG</sequence>
<dbReference type="Proteomes" id="UP000297258">
    <property type="component" value="Unassembled WGS sequence"/>
</dbReference>
<comment type="caution">
    <text evidence="9">The sequence shown here is derived from an EMBL/GenBank/DDBJ whole genome shotgun (WGS) entry which is preliminary data.</text>
</comment>
<dbReference type="RefSeq" id="WP_135190284.1">
    <property type="nucleotide sequence ID" value="NZ_SPUM01000090.1"/>
</dbReference>
<dbReference type="SUPFAM" id="SSF55166">
    <property type="entry name" value="Hedgehog/DD-peptidase"/>
    <property type="match status" value="1"/>
</dbReference>
<dbReference type="GO" id="GO:0004252">
    <property type="term" value="F:serine-type endopeptidase activity"/>
    <property type="evidence" value="ECO:0007669"/>
    <property type="project" value="InterPro"/>
</dbReference>
<evidence type="ECO:0000256" key="4">
    <source>
        <dbReference type="ARBA" id="ARBA00022764"/>
    </source>
</evidence>
<gene>
    <name evidence="9" type="ORF">E4O92_13560</name>
</gene>
<evidence type="ECO:0000256" key="2">
    <source>
        <dbReference type="ARBA" id="ARBA00022723"/>
    </source>
</evidence>
<dbReference type="EMBL" id="SPUM01000090">
    <property type="protein sequence ID" value="TFW31541.1"/>
    <property type="molecule type" value="Genomic_DNA"/>
</dbReference>